<keyword evidence="2" id="KW-0805">Transcription regulation</keyword>
<evidence type="ECO:0000256" key="3">
    <source>
        <dbReference type="ARBA" id="ARBA00023163"/>
    </source>
</evidence>
<dbReference type="InterPro" id="IPR036638">
    <property type="entry name" value="HLH_DNA-bd_sf"/>
</dbReference>
<dbReference type="GO" id="GO:0005634">
    <property type="term" value="C:nucleus"/>
    <property type="evidence" value="ECO:0007669"/>
    <property type="project" value="UniProtKB-SubCell"/>
</dbReference>
<evidence type="ECO:0000256" key="1">
    <source>
        <dbReference type="ARBA" id="ARBA00004123"/>
    </source>
</evidence>
<evidence type="ECO:0000256" key="4">
    <source>
        <dbReference type="ARBA" id="ARBA00023242"/>
    </source>
</evidence>
<dbReference type="PANTHER" id="PTHR12565:SF458">
    <property type="entry name" value="TRANSCRIPTION FACTOR BHLH49"/>
    <property type="match status" value="1"/>
</dbReference>
<accession>A0A7N0VA18</accession>
<feature type="region of interest" description="Disordered" evidence="5">
    <location>
        <begin position="1"/>
        <end position="23"/>
    </location>
</feature>
<feature type="region of interest" description="Disordered" evidence="5">
    <location>
        <begin position="490"/>
        <end position="520"/>
    </location>
</feature>
<dbReference type="FunFam" id="4.10.280.10:FF:000002">
    <property type="entry name" value="Basic helix-loop-helix transcription factor"/>
    <property type="match status" value="1"/>
</dbReference>
<dbReference type="SMART" id="SM00353">
    <property type="entry name" value="HLH"/>
    <property type="match status" value="1"/>
</dbReference>
<protein>
    <recommendedName>
        <fullName evidence="6">BHLH domain-containing protein</fullName>
    </recommendedName>
</protein>
<dbReference type="Gramene" id="Kaladp0476s0019.1.v1.1">
    <property type="protein sequence ID" value="Kaladp0476s0019.1.v1.1"/>
    <property type="gene ID" value="Kaladp0476s0019.v1.1"/>
</dbReference>
<dbReference type="GO" id="GO:0046983">
    <property type="term" value="F:protein dimerization activity"/>
    <property type="evidence" value="ECO:0007669"/>
    <property type="project" value="InterPro"/>
</dbReference>
<comment type="subcellular location">
    <subcellularLocation>
        <location evidence="1">Nucleus</location>
    </subcellularLocation>
</comment>
<dbReference type="PROSITE" id="PS50888">
    <property type="entry name" value="BHLH"/>
    <property type="match status" value="1"/>
</dbReference>
<dbReference type="EnsemblPlants" id="Kaladp0476s0019.1.v1.1">
    <property type="protein sequence ID" value="Kaladp0476s0019.1.v1.1"/>
    <property type="gene ID" value="Kaladp0476s0019.v1.1"/>
</dbReference>
<sequence>MTDDNKFETEKRPEDSMNYHPSHMSSDWAYDIIPGSSMGLDSSAACEGGSVIGSSSCPSDPMMISGPDSWNRSVVGSSVGGFCGIDVGNSAGSFSMLEQLRGSGELMRPMFDGGWNPKGGLFLPNGPGLPPRSLSQFPSDSGFIERAARFSCFGSGSFSDMVSPFAAPESVSPLARGPSIVDGSRPLAFENEVIMAGASTSGGRNGSLSRNQSVARSLDESRQGRGASSNESDEANFGGGDGREGPSMLEAAGGETCPARGHSANKRKRAGQSARANKSNGASPKSVDGAKPGGERSEQKPSPGSNTKAPEKPEQKSQGTDPPKEEYIHVRARRGQATNSHSLAERVRREKISERMKFLQDLVPGCSKVTGKAVMLDEIINYVQSLQRQVEFLSMKLSTVNPRLDFDIESLLTKDMFQPRAGSSSTSGFPSDTCMGYQHQITSLSAQFQAGVPISGSSMGAHLAVMGFKEPNSQLANMWDDELHNVVHMGFGNSSEPSKSQELNGAFSDSLQSGPMKPEP</sequence>
<feature type="compositionally biased region" description="Polar residues" evidence="5">
    <location>
        <begin position="274"/>
        <end position="283"/>
    </location>
</feature>
<feature type="region of interest" description="Disordered" evidence="5">
    <location>
        <begin position="198"/>
        <end position="323"/>
    </location>
</feature>
<evidence type="ECO:0000313" key="8">
    <source>
        <dbReference type="Proteomes" id="UP000594263"/>
    </source>
</evidence>
<organism evidence="7 8">
    <name type="scientific">Kalanchoe fedtschenkoi</name>
    <name type="common">Lavender scallops</name>
    <name type="synonym">South American air plant</name>
    <dbReference type="NCBI Taxonomy" id="63787"/>
    <lineage>
        <taxon>Eukaryota</taxon>
        <taxon>Viridiplantae</taxon>
        <taxon>Streptophyta</taxon>
        <taxon>Embryophyta</taxon>
        <taxon>Tracheophyta</taxon>
        <taxon>Spermatophyta</taxon>
        <taxon>Magnoliopsida</taxon>
        <taxon>eudicotyledons</taxon>
        <taxon>Gunneridae</taxon>
        <taxon>Pentapetalae</taxon>
        <taxon>Saxifragales</taxon>
        <taxon>Crassulaceae</taxon>
        <taxon>Kalanchoe</taxon>
    </lineage>
</organism>
<dbReference type="PANTHER" id="PTHR12565">
    <property type="entry name" value="STEROL REGULATORY ELEMENT-BINDING PROTEIN"/>
    <property type="match status" value="1"/>
</dbReference>
<evidence type="ECO:0000259" key="6">
    <source>
        <dbReference type="PROSITE" id="PS50888"/>
    </source>
</evidence>
<feature type="domain" description="BHLH" evidence="6">
    <location>
        <begin position="336"/>
        <end position="386"/>
    </location>
</feature>
<keyword evidence="4" id="KW-0539">Nucleus</keyword>
<name>A0A7N0VA18_KALFE</name>
<feature type="compositionally biased region" description="Polar residues" evidence="5">
    <location>
        <begin position="492"/>
        <end position="513"/>
    </location>
</feature>
<dbReference type="AlphaFoldDB" id="A0A7N0VA18"/>
<reference evidence="7" key="1">
    <citation type="submission" date="2021-01" db="UniProtKB">
        <authorList>
            <consortium name="EnsemblPlants"/>
        </authorList>
    </citation>
    <scope>IDENTIFICATION</scope>
</reference>
<dbReference type="Gene3D" id="4.10.280.10">
    <property type="entry name" value="Helix-loop-helix DNA-binding domain"/>
    <property type="match status" value="1"/>
</dbReference>
<evidence type="ECO:0000313" key="7">
    <source>
        <dbReference type="EnsemblPlants" id="Kaladp0476s0019.1.v1.1"/>
    </source>
</evidence>
<dbReference type="GO" id="GO:0003700">
    <property type="term" value="F:DNA-binding transcription factor activity"/>
    <property type="evidence" value="ECO:0007669"/>
    <property type="project" value="TreeGrafter"/>
</dbReference>
<dbReference type="InterPro" id="IPR011598">
    <property type="entry name" value="bHLH_dom"/>
</dbReference>
<keyword evidence="3" id="KW-0804">Transcription</keyword>
<proteinExistence type="predicted"/>
<dbReference type="CDD" id="cd18919">
    <property type="entry name" value="bHLH_AtBPE_like"/>
    <property type="match status" value="1"/>
</dbReference>
<dbReference type="SUPFAM" id="SSF47459">
    <property type="entry name" value="HLH, helix-loop-helix DNA-binding domain"/>
    <property type="match status" value="1"/>
</dbReference>
<feature type="compositionally biased region" description="Basic and acidic residues" evidence="5">
    <location>
        <begin position="1"/>
        <end position="17"/>
    </location>
</feature>
<dbReference type="Pfam" id="PF00010">
    <property type="entry name" value="HLH"/>
    <property type="match status" value="1"/>
</dbReference>
<evidence type="ECO:0000256" key="2">
    <source>
        <dbReference type="ARBA" id="ARBA00023015"/>
    </source>
</evidence>
<dbReference type="InterPro" id="IPR024097">
    <property type="entry name" value="bHLH_ZIP_TF"/>
</dbReference>
<dbReference type="Proteomes" id="UP000594263">
    <property type="component" value="Unplaced"/>
</dbReference>
<keyword evidence="8" id="KW-1185">Reference proteome</keyword>
<evidence type="ECO:0000256" key="5">
    <source>
        <dbReference type="SAM" id="MobiDB-lite"/>
    </source>
</evidence>
<feature type="compositionally biased region" description="Polar residues" evidence="5">
    <location>
        <begin position="198"/>
        <end position="215"/>
    </location>
</feature>
<dbReference type="OMA" id="SSQMMET"/>